<dbReference type="GO" id="GO:0072380">
    <property type="term" value="C:TRC complex"/>
    <property type="evidence" value="ECO:0007669"/>
    <property type="project" value="TreeGrafter"/>
</dbReference>
<feature type="repeat" description="TPR" evidence="3">
    <location>
        <begin position="91"/>
        <end position="124"/>
    </location>
</feature>
<dbReference type="PROSITE" id="PS50005">
    <property type="entry name" value="TPR"/>
    <property type="match status" value="2"/>
</dbReference>
<comment type="caution">
    <text evidence="4">The sequence shown here is derived from an EMBL/GenBank/DDBJ whole genome shotgun (WGS) entry which is preliminary data.</text>
</comment>
<evidence type="ECO:0000256" key="2">
    <source>
        <dbReference type="ARBA" id="ARBA00022803"/>
    </source>
</evidence>
<name>A0A1X2I615_9FUNG</name>
<dbReference type="PANTHER" id="PTHR45831:SF2">
    <property type="entry name" value="LD24721P"/>
    <property type="match status" value="1"/>
</dbReference>
<organism evidence="4 5">
    <name type="scientific">Absidia repens</name>
    <dbReference type="NCBI Taxonomy" id="90262"/>
    <lineage>
        <taxon>Eukaryota</taxon>
        <taxon>Fungi</taxon>
        <taxon>Fungi incertae sedis</taxon>
        <taxon>Mucoromycota</taxon>
        <taxon>Mucoromycotina</taxon>
        <taxon>Mucoromycetes</taxon>
        <taxon>Mucorales</taxon>
        <taxon>Cunninghamellaceae</taxon>
        <taxon>Absidia</taxon>
    </lineage>
</organism>
<dbReference type="SUPFAM" id="SSF48452">
    <property type="entry name" value="TPR-like"/>
    <property type="match status" value="1"/>
</dbReference>
<dbReference type="Gene3D" id="1.25.40.10">
    <property type="entry name" value="Tetratricopeptide repeat domain"/>
    <property type="match status" value="1"/>
</dbReference>
<sequence>MFLRRALNQNLTKGRYVVNTASLSQKYRPQCLPAALAVTNTQRGFKTSLRLQDRLSDAEEQMKLGTDQLNQGSIDMAMNHYHRSVQLAATPAGYFNIGVCYFQMGKHKDAIKSFEKSLELDPNAADAHTNIASAYLMMSDVQPAITHLEQASNFNPLDGEVHFNLGCVYEATGKLDDAKLRFERARDLGIPQATAALDKLAKKSAK</sequence>
<dbReference type="Pfam" id="PF13181">
    <property type="entry name" value="TPR_8"/>
    <property type="match status" value="1"/>
</dbReference>
<dbReference type="PANTHER" id="PTHR45831">
    <property type="entry name" value="LD24721P"/>
    <property type="match status" value="1"/>
</dbReference>
<reference evidence="4 5" key="1">
    <citation type="submission" date="2016-07" db="EMBL/GenBank/DDBJ databases">
        <title>Pervasive Adenine N6-methylation of Active Genes in Fungi.</title>
        <authorList>
            <consortium name="DOE Joint Genome Institute"/>
            <person name="Mondo S.J."/>
            <person name="Dannebaum R.O."/>
            <person name="Kuo R.C."/>
            <person name="Labutti K."/>
            <person name="Haridas S."/>
            <person name="Kuo A."/>
            <person name="Salamov A."/>
            <person name="Ahrendt S.R."/>
            <person name="Lipzen A."/>
            <person name="Sullivan W."/>
            <person name="Andreopoulos W.B."/>
            <person name="Clum A."/>
            <person name="Lindquist E."/>
            <person name="Daum C."/>
            <person name="Ramamoorthy G.K."/>
            <person name="Gryganskyi A."/>
            <person name="Culley D."/>
            <person name="Magnuson J.K."/>
            <person name="James T.Y."/>
            <person name="O'Malley M.A."/>
            <person name="Stajich J.E."/>
            <person name="Spatafora J.W."/>
            <person name="Visel A."/>
            <person name="Grigoriev I.V."/>
        </authorList>
    </citation>
    <scope>NUCLEOTIDE SEQUENCE [LARGE SCALE GENOMIC DNA]</scope>
    <source>
        <strain evidence="4 5">NRRL 1336</strain>
    </source>
</reference>
<dbReference type="AlphaFoldDB" id="A0A1X2I615"/>
<keyword evidence="5" id="KW-1185">Reference proteome</keyword>
<evidence type="ECO:0000256" key="1">
    <source>
        <dbReference type="ARBA" id="ARBA00022737"/>
    </source>
</evidence>
<dbReference type="GO" id="GO:0006620">
    <property type="term" value="P:post-translational protein targeting to endoplasmic reticulum membrane"/>
    <property type="evidence" value="ECO:0007669"/>
    <property type="project" value="TreeGrafter"/>
</dbReference>
<evidence type="ECO:0000256" key="3">
    <source>
        <dbReference type="PROSITE-ProRule" id="PRU00339"/>
    </source>
</evidence>
<dbReference type="InterPro" id="IPR047150">
    <property type="entry name" value="SGT"/>
</dbReference>
<accession>A0A1X2I615</accession>
<dbReference type="InterPro" id="IPR011990">
    <property type="entry name" value="TPR-like_helical_dom_sf"/>
</dbReference>
<evidence type="ECO:0000313" key="4">
    <source>
        <dbReference type="EMBL" id="ORZ09938.1"/>
    </source>
</evidence>
<dbReference type="OrthoDB" id="1926212at2759"/>
<keyword evidence="2 3" id="KW-0802">TPR repeat</keyword>
<dbReference type="InterPro" id="IPR019734">
    <property type="entry name" value="TPR_rpt"/>
</dbReference>
<dbReference type="PROSITE" id="PS50293">
    <property type="entry name" value="TPR_REGION"/>
    <property type="match status" value="1"/>
</dbReference>
<feature type="repeat" description="TPR" evidence="3">
    <location>
        <begin position="125"/>
        <end position="158"/>
    </location>
</feature>
<proteinExistence type="predicted"/>
<gene>
    <name evidence="4" type="ORF">BCR42DRAFT_381480</name>
</gene>
<dbReference type="Proteomes" id="UP000193560">
    <property type="component" value="Unassembled WGS sequence"/>
</dbReference>
<dbReference type="GO" id="GO:0016020">
    <property type="term" value="C:membrane"/>
    <property type="evidence" value="ECO:0007669"/>
    <property type="project" value="TreeGrafter"/>
</dbReference>
<dbReference type="Pfam" id="PF00515">
    <property type="entry name" value="TPR_1"/>
    <property type="match status" value="1"/>
</dbReference>
<protein>
    <recommendedName>
        <fullName evidence="6">TPR-like protein</fullName>
    </recommendedName>
</protein>
<dbReference type="EMBL" id="MCGE01000026">
    <property type="protein sequence ID" value="ORZ09938.1"/>
    <property type="molecule type" value="Genomic_DNA"/>
</dbReference>
<keyword evidence="1" id="KW-0677">Repeat</keyword>
<dbReference type="STRING" id="90262.A0A1X2I615"/>
<dbReference type="GO" id="GO:0060090">
    <property type="term" value="F:molecular adaptor activity"/>
    <property type="evidence" value="ECO:0007669"/>
    <property type="project" value="TreeGrafter"/>
</dbReference>
<dbReference type="SMART" id="SM00028">
    <property type="entry name" value="TPR"/>
    <property type="match status" value="4"/>
</dbReference>
<evidence type="ECO:0000313" key="5">
    <source>
        <dbReference type="Proteomes" id="UP000193560"/>
    </source>
</evidence>
<evidence type="ECO:0008006" key="6">
    <source>
        <dbReference type="Google" id="ProtNLM"/>
    </source>
</evidence>